<organism evidence="2 3">
    <name type="scientific">Isoptericola chiayiensis</name>
    <dbReference type="NCBI Taxonomy" id="579446"/>
    <lineage>
        <taxon>Bacteria</taxon>
        <taxon>Bacillati</taxon>
        <taxon>Actinomycetota</taxon>
        <taxon>Actinomycetes</taxon>
        <taxon>Micrococcales</taxon>
        <taxon>Promicromonosporaceae</taxon>
        <taxon>Isoptericola</taxon>
    </lineage>
</organism>
<evidence type="ECO:0000313" key="2">
    <source>
        <dbReference type="EMBL" id="GAA4736753.1"/>
    </source>
</evidence>
<accession>A0ABP8YTE2</accession>
<proteinExistence type="predicted"/>
<dbReference type="InterPro" id="IPR059125">
    <property type="entry name" value="Ferritin_actino"/>
</dbReference>
<gene>
    <name evidence="2" type="ORF">GCM10023216_32550</name>
</gene>
<protein>
    <submittedName>
        <fullName evidence="2">Ferritin-like fold-containing protein</fullName>
    </submittedName>
</protein>
<name>A0ABP8YTE2_9MICO</name>
<dbReference type="EMBL" id="BAABID010000019">
    <property type="protein sequence ID" value="GAA4736753.1"/>
    <property type="molecule type" value="Genomic_DNA"/>
</dbReference>
<dbReference type="InterPro" id="IPR012347">
    <property type="entry name" value="Ferritin-like"/>
</dbReference>
<evidence type="ECO:0000313" key="3">
    <source>
        <dbReference type="Proteomes" id="UP001500956"/>
    </source>
</evidence>
<feature type="domain" description="Ferritin-like" evidence="1">
    <location>
        <begin position="12"/>
        <end position="196"/>
    </location>
</feature>
<comment type="caution">
    <text evidence="2">The sequence shown here is derived from an EMBL/GenBank/DDBJ whole genome shotgun (WGS) entry which is preliminary data.</text>
</comment>
<reference evidence="3" key="1">
    <citation type="journal article" date="2019" name="Int. J. Syst. Evol. Microbiol.">
        <title>The Global Catalogue of Microorganisms (GCM) 10K type strain sequencing project: providing services to taxonomists for standard genome sequencing and annotation.</title>
        <authorList>
            <consortium name="The Broad Institute Genomics Platform"/>
            <consortium name="The Broad Institute Genome Sequencing Center for Infectious Disease"/>
            <person name="Wu L."/>
            <person name="Ma J."/>
        </authorList>
    </citation>
    <scope>NUCLEOTIDE SEQUENCE [LARGE SCALE GENOMIC DNA]</scope>
    <source>
        <strain evidence="3">JCM 18063</strain>
    </source>
</reference>
<dbReference type="Pfam" id="PF13794">
    <property type="entry name" value="MiaE_2"/>
    <property type="match status" value="1"/>
</dbReference>
<dbReference type="Proteomes" id="UP001500956">
    <property type="component" value="Unassembled WGS sequence"/>
</dbReference>
<dbReference type="Gene3D" id="1.20.1260.10">
    <property type="match status" value="1"/>
</dbReference>
<sequence>MPPVDPSTPAPVSALVGIAAYTELAGFGLLAARSVDAPDLATRQSLALGAERALSRQQALVGLVAPGAGVPAAAALMGPFEGALVEFDTRTRTDDWAEGVLKGVVGHGVAQDFCRTLAAGVGGQHGKRLREVLEVAGAGPAARDGADAEALSVLVRLASADDVLASRLALWGRRVVGEALNLVTALLEQHAELESLTAASAAALGHDAADGSVRSWLVARLTAEHTRRMDRLGLAA</sequence>
<evidence type="ECO:0000259" key="1">
    <source>
        <dbReference type="Pfam" id="PF13794"/>
    </source>
</evidence>
<keyword evidence="3" id="KW-1185">Reference proteome</keyword>